<dbReference type="Gramene" id="Pp3c1_23558V3.3">
    <property type="protein sequence ID" value="Pp3c1_23558V3.3"/>
    <property type="gene ID" value="Pp3c1_23558"/>
</dbReference>
<organism evidence="2">
    <name type="scientific">Physcomitrium patens</name>
    <name type="common">Spreading-leaved earth moss</name>
    <name type="synonym">Physcomitrella patens</name>
    <dbReference type="NCBI Taxonomy" id="3218"/>
    <lineage>
        <taxon>Eukaryota</taxon>
        <taxon>Viridiplantae</taxon>
        <taxon>Streptophyta</taxon>
        <taxon>Embryophyta</taxon>
        <taxon>Bryophyta</taxon>
        <taxon>Bryophytina</taxon>
        <taxon>Bryopsida</taxon>
        <taxon>Funariidae</taxon>
        <taxon>Funariales</taxon>
        <taxon>Funariaceae</taxon>
        <taxon>Physcomitrium</taxon>
    </lineage>
</organism>
<protein>
    <submittedName>
        <fullName evidence="2 3">Uncharacterized protein</fullName>
    </submittedName>
</protein>
<dbReference type="EnsemblPlants" id="Pp3c1_23558V3.3">
    <property type="protein sequence ID" value="Pp3c1_23558V3.3"/>
    <property type="gene ID" value="Pp3c1_23558"/>
</dbReference>
<keyword evidence="4" id="KW-1185">Reference proteome</keyword>
<proteinExistence type="predicted"/>
<dbReference type="EnsemblPlants" id="Pp3c1_23558V3.2">
    <property type="protein sequence ID" value="Pp3c1_23558V3.2"/>
    <property type="gene ID" value="Pp3c1_23558"/>
</dbReference>
<reference evidence="2 4" key="1">
    <citation type="journal article" date="2008" name="Science">
        <title>The Physcomitrella genome reveals evolutionary insights into the conquest of land by plants.</title>
        <authorList>
            <person name="Rensing S."/>
            <person name="Lang D."/>
            <person name="Zimmer A."/>
            <person name="Terry A."/>
            <person name="Salamov A."/>
            <person name="Shapiro H."/>
            <person name="Nishiyama T."/>
            <person name="Perroud P.-F."/>
            <person name="Lindquist E."/>
            <person name="Kamisugi Y."/>
            <person name="Tanahashi T."/>
            <person name="Sakakibara K."/>
            <person name="Fujita T."/>
            <person name="Oishi K."/>
            <person name="Shin-I T."/>
            <person name="Kuroki Y."/>
            <person name="Toyoda A."/>
            <person name="Suzuki Y."/>
            <person name="Hashimoto A."/>
            <person name="Yamaguchi K."/>
            <person name="Sugano A."/>
            <person name="Kohara Y."/>
            <person name="Fujiyama A."/>
            <person name="Anterola A."/>
            <person name="Aoki S."/>
            <person name="Ashton N."/>
            <person name="Barbazuk W.B."/>
            <person name="Barker E."/>
            <person name="Bennetzen J."/>
            <person name="Bezanilla M."/>
            <person name="Blankenship R."/>
            <person name="Cho S.H."/>
            <person name="Dutcher S."/>
            <person name="Estelle M."/>
            <person name="Fawcett J.A."/>
            <person name="Gundlach H."/>
            <person name="Hanada K."/>
            <person name="Heyl A."/>
            <person name="Hicks K.A."/>
            <person name="Hugh J."/>
            <person name="Lohr M."/>
            <person name="Mayer K."/>
            <person name="Melkozernov A."/>
            <person name="Murata T."/>
            <person name="Nelson D."/>
            <person name="Pils B."/>
            <person name="Prigge M."/>
            <person name="Reiss B."/>
            <person name="Renner T."/>
            <person name="Rombauts S."/>
            <person name="Rushton P."/>
            <person name="Sanderfoot A."/>
            <person name="Schween G."/>
            <person name="Shiu S.-H."/>
            <person name="Stueber K."/>
            <person name="Theodoulou F.L."/>
            <person name="Tu H."/>
            <person name="Van de Peer Y."/>
            <person name="Verrier P.J."/>
            <person name="Waters E."/>
            <person name="Wood A."/>
            <person name="Yang L."/>
            <person name="Cove D."/>
            <person name="Cuming A."/>
            <person name="Hasebe M."/>
            <person name="Lucas S."/>
            <person name="Mishler D.B."/>
            <person name="Reski R."/>
            <person name="Grigoriev I."/>
            <person name="Quatrano R.S."/>
            <person name="Boore J.L."/>
        </authorList>
    </citation>
    <scope>NUCLEOTIDE SEQUENCE [LARGE SCALE GENOMIC DNA]</scope>
    <source>
        <strain evidence="3 4">cv. Gransden 2004</strain>
    </source>
</reference>
<dbReference type="EMBL" id="ABEU02000001">
    <property type="protein sequence ID" value="PNR62648.1"/>
    <property type="molecule type" value="Genomic_DNA"/>
</dbReference>
<reference evidence="3" key="3">
    <citation type="submission" date="2020-12" db="UniProtKB">
        <authorList>
            <consortium name="EnsemblPlants"/>
        </authorList>
    </citation>
    <scope>IDENTIFICATION</scope>
</reference>
<keyword evidence="1" id="KW-1133">Transmembrane helix</keyword>
<evidence type="ECO:0000256" key="1">
    <source>
        <dbReference type="SAM" id="Phobius"/>
    </source>
</evidence>
<dbReference type="EnsemblPlants" id="Pp3c1_23558V3.1">
    <property type="protein sequence ID" value="Pp3c1_23558V3.1"/>
    <property type="gene ID" value="Pp3c1_23558"/>
</dbReference>
<feature type="transmembrane region" description="Helical" evidence="1">
    <location>
        <begin position="57"/>
        <end position="80"/>
    </location>
</feature>
<dbReference type="Gramene" id="Pp3c1_23558V3.2">
    <property type="protein sequence ID" value="Pp3c1_23558V3.2"/>
    <property type="gene ID" value="Pp3c1_23558"/>
</dbReference>
<dbReference type="Proteomes" id="UP000006727">
    <property type="component" value="Chromosome 1"/>
</dbReference>
<reference evidence="2 4" key="2">
    <citation type="journal article" date="2018" name="Plant J.">
        <title>The Physcomitrella patens chromosome-scale assembly reveals moss genome structure and evolution.</title>
        <authorList>
            <person name="Lang D."/>
            <person name="Ullrich K.K."/>
            <person name="Murat F."/>
            <person name="Fuchs J."/>
            <person name="Jenkins J."/>
            <person name="Haas F.B."/>
            <person name="Piednoel M."/>
            <person name="Gundlach H."/>
            <person name="Van Bel M."/>
            <person name="Meyberg R."/>
            <person name="Vives C."/>
            <person name="Morata J."/>
            <person name="Symeonidi A."/>
            <person name="Hiss M."/>
            <person name="Muchero W."/>
            <person name="Kamisugi Y."/>
            <person name="Saleh O."/>
            <person name="Blanc G."/>
            <person name="Decker E.L."/>
            <person name="van Gessel N."/>
            <person name="Grimwood J."/>
            <person name="Hayes R.D."/>
            <person name="Graham S.W."/>
            <person name="Gunter L.E."/>
            <person name="McDaniel S.F."/>
            <person name="Hoernstein S.N.W."/>
            <person name="Larsson A."/>
            <person name="Li F.W."/>
            <person name="Perroud P.F."/>
            <person name="Phillips J."/>
            <person name="Ranjan P."/>
            <person name="Rokshar D.S."/>
            <person name="Rothfels C.J."/>
            <person name="Schneider L."/>
            <person name="Shu S."/>
            <person name="Stevenson D.W."/>
            <person name="Thummler F."/>
            <person name="Tillich M."/>
            <person name="Villarreal Aguilar J.C."/>
            <person name="Widiez T."/>
            <person name="Wong G.K."/>
            <person name="Wymore A."/>
            <person name="Zhang Y."/>
            <person name="Zimmer A.D."/>
            <person name="Quatrano R.S."/>
            <person name="Mayer K.F.X."/>
            <person name="Goodstein D."/>
            <person name="Casacuberta J.M."/>
            <person name="Vandepoele K."/>
            <person name="Reski R."/>
            <person name="Cuming A.C."/>
            <person name="Tuskan G.A."/>
            <person name="Maumus F."/>
            <person name="Salse J."/>
            <person name="Schmutz J."/>
            <person name="Rensing S.A."/>
        </authorList>
    </citation>
    <scope>NUCLEOTIDE SEQUENCE [LARGE SCALE GENOMIC DNA]</scope>
    <source>
        <strain evidence="3 4">cv. Gransden 2004</strain>
    </source>
</reference>
<dbReference type="InParanoid" id="A0A2K1L9D1"/>
<keyword evidence="1" id="KW-0472">Membrane</keyword>
<gene>
    <name evidence="2" type="ORF">PHYPA_001072</name>
</gene>
<dbReference type="AlphaFoldDB" id="A0A2K1L9D1"/>
<evidence type="ECO:0000313" key="4">
    <source>
        <dbReference type="Proteomes" id="UP000006727"/>
    </source>
</evidence>
<sequence>MCGGSAWEQCNQRNSREWCVISRGYHWRCKCGDYLQVSRPACSGYVGLENRDTMSCFYLISNSSGMISFVHLAVICLLLMSCTSCNIL</sequence>
<keyword evidence="1" id="KW-0812">Transmembrane</keyword>
<evidence type="ECO:0000313" key="3">
    <source>
        <dbReference type="EnsemblPlants" id="Pp3c1_23558V3.1"/>
    </source>
</evidence>
<name>A0A2K1L9D1_PHYPA</name>
<dbReference type="Gramene" id="Pp3c1_23558V3.1">
    <property type="protein sequence ID" value="Pp3c1_23558V3.1"/>
    <property type="gene ID" value="Pp3c1_23558"/>
</dbReference>
<accession>A0A2K1L9D1</accession>
<evidence type="ECO:0000313" key="2">
    <source>
        <dbReference type="EMBL" id="PNR62648.1"/>
    </source>
</evidence>